<feature type="compositionally biased region" description="Pro residues" evidence="1">
    <location>
        <begin position="86"/>
        <end position="95"/>
    </location>
</feature>
<protein>
    <submittedName>
        <fullName evidence="3">Uncharacterized protein</fullName>
    </submittedName>
</protein>
<name>A0ABU0M0D0_9HYPH</name>
<keyword evidence="2" id="KW-0812">Transmembrane</keyword>
<accession>A0ABU0M0D0</accession>
<dbReference type="Proteomes" id="UP001223743">
    <property type="component" value="Unassembled WGS sequence"/>
</dbReference>
<evidence type="ECO:0000313" key="4">
    <source>
        <dbReference type="Proteomes" id="UP001223743"/>
    </source>
</evidence>
<feature type="compositionally biased region" description="Pro residues" evidence="1">
    <location>
        <begin position="156"/>
        <end position="173"/>
    </location>
</feature>
<gene>
    <name evidence="3" type="ORF">QO015_000030</name>
</gene>
<reference evidence="3 4" key="1">
    <citation type="submission" date="2023-07" db="EMBL/GenBank/DDBJ databases">
        <title>Genomic Encyclopedia of Type Strains, Phase IV (KMG-IV): sequencing the most valuable type-strain genomes for metagenomic binning, comparative biology and taxonomic classification.</title>
        <authorList>
            <person name="Goeker M."/>
        </authorList>
    </citation>
    <scope>NUCLEOTIDE SEQUENCE [LARGE SCALE GENOMIC DNA]</scope>
    <source>
        <strain evidence="3 4">B1-1</strain>
    </source>
</reference>
<feature type="transmembrane region" description="Helical" evidence="2">
    <location>
        <begin position="30"/>
        <end position="50"/>
    </location>
</feature>
<evidence type="ECO:0000256" key="2">
    <source>
        <dbReference type="SAM" id="Phobius"/>
    </source>
</evidence>
<organism evidence="3 4">
    <name type="scientific">Kaistia geumhonensis</name>
    <dbReference type="NCBI Taxonomy" id="410839"/>
    <lineage>
        <taxon>Bacteria</taxon>
        <taxon>Pseudomonadati</taxon>
        <taxon>Pseudomonadota</taxon>
        <taxon>Alphaproteobacteria</taxon>
        <taxon>Hyphomicrobiales</taxon>
        <taxon>Kaistiaceae</taxon>
        <taxon>Kaistia</taxon>
    </lineage>
</organism>
<evidence type="ECO:0000256" key="1">
    <source>
        <dbReference type="SAM" id="MobiDB-lite"/>
    </source>
</evidence>
<comment type="caution">
    <text evidence="3">The sequence shown here is derived from an EMBL/GenBank/DDBJ whole genome shotgun (WGS) entry which is preliminary data.</text>
</comment>
<evidence type="ECO:0000313" key="3">
    <source>
        <dbReference type="EMBL" id="MDQ0514417.1"/>
    </source>
</evidence>
<feature type="compositionally biased region" description="Low complexity" evidence="1">
    <location>
        <begin position="131"/>
        <end position="155"/>
    </location>
</feature>
<proteinExistence type="predicted"/>
<feature type="region of interest" description="Disordered" evidence="1">
    <location>
        <begin position="131"/>
        <end position="187"/>
    </location>
</feature>
<dbReference type="EMBL" id="JAUSWJ010000001">
    <property type="protein sequence ID" value="MDQ0514417.1"/>
    <property type="molecule type" value="Genomic_DNA"/>
</dbReference>
<keyword evidence="2" id="KW-0472">Membrane</keyword>
<keyword evidence="2" id="KW-1133">Transmembrane helix</keyword>
<sequence length="337" mass="34804">MLWVLLFIAGLVLLLAGVMPLILRGPRLVNSVFTSLGLLAVIVGGGGAILKPRLPGFDIAALPSPQPIVTEPIAVDPQPAETAFPDPAPVAPPAAQPAADPAASKDESQLAPNKMPAPVSVTTTTVVGTETDPLAATPPAGAQQPASPDATAAVPAPQPAPEVPAPPPAPPQPSEAEKLAALADKQSRDETAFIKAVGDARTAYEKAGDDDRVALQSSRAAAICAAVKKPEVNGWVGAIREVERDPGGRTILSVALPDGTLVKTWNNAMSDIEDKTLILAGTPLAAAVGKLAKGDAIRFSGTFFADEPDCYRSSRLSLDQSMTEPSFLFRFTSLEKL</sequence>
<feature type="region of interest" description="Disordered" evidence="1">
    <location>
        <begin position="78"/>
        <end position="118"/>
    </location>
</feature>
<dbReference type="RefSeq" id="WP_266282268.1">
    <property type="nucleotide sequence ID" value="NZ_JAPKNF010000001.1"/>
</dbReference>
<keyword evidence="4" id="KW-1185">Reference proteome</keyword>